<dbReference type="Pfam" id="PF13970">
    <property type="entry name" value="DUF4221"/>
    <property type="match status" value="1"/>
</dbReference>
<evidence type="ECO:0000313" key="1">
    <source>
        <dbReference type="EMBL" id="ANU57754.1"/>
    </source>
</evidence>
<dbReference type="OrthoDB" id="828261at2"/>
<organism evidence="1 2">
    <name type="scientific">Bacteroides caecimuris</name>
    <dbReference type="NCBI Taxonomy" id="1796613"/>
    <lineage>
        <taxon>Bacteria</taxon>
        <taxon>Pseudomonadati</taxon>
        <taxon>Bacteroidota</taxon>
        <taxon>Bacteroidia</taxon>
        <taxon>Bacteroidales</taxon>
        <taxon>Bacteroidaceae</taxon>
        <taxon>Bacteroides</taxon>
    </lineage>
</organism>
<dbReference type="EMBL" id="CP015401">
    <property type="protein sequence ID" value="ANU57754.1"/>
    <property type="molecule type" value="Genomic_DNA"/>
</dbReference>
<keyword evidence="2" id="KW-1185">Reference proteome</keyword>
<gene>
    <name evidence="1" type="ORF">A4V03_09385</name>
</gene>
<dbReference type="KEGG" id="bcae:A4V03_09385"/>
<name>A0A1C7GZG0_9BACE</name>
<dbReference type="PROSITE" id="PS51257">
    <property type="entry name" value="PROKAR_LIPOPROTEIN"/>
    <property type="match status" value="1"/>
</dbReference>
<proteinExistence type="predicted"/>
<sequence length="368" mass="42830">MRCLCIILFFISALYSCSEYGENANPYYEDSGTLKYELVDSLSIEFPLDSITSHIFTALEYNDKLGVLSFLSNRRILIYDYKKRSLINAINIQSSFPSSYTVVNSDSILIIDYNEKKLIIYDDKGNILNSFELFPKIKYAPLPINRISPIVLKNGIVTFWGSMAGEYSDEDGMNRKIMTTFNLQSEDIDYYIPYSDVYKKNWGGGLYRWIYSDYNELLDLHVVSFPAEHYIYTISGNEKEVHKYYAGSQSIDATYYLNRSKDIPIDSDLKIRHFVENHSYSRILYDKYRNVYYRIAEIKSNYEGIPGWQKAISVVILNDKFQIIGETFIGKPNLNSRYAIFVNEHGLHIPQKSDENVLKYKLFVLCVK</sequence>
<dbReference type="InterPro" id="IPR025316">
    <property type="entry name" value="DUF4221"/>
</dbReference>
<reference evidence="2" key="1">
    <citation type="submission" date="2016-04" db="EMBL/GenBank/DDBJ databases">
        <title>Complete Genome Sequences of Twelve Strains of a Stable Defined Moderately Diverse Mouse Microbiota 2 (sDMDMm2).</title>
        <authorList>
            <person name="Uchimura Y."/>
            <person name="Wyss M."/>
            <person name="Brugiroux S."/>
            <person name="Limenitakis J.P."/>
            <person name="Stecher B."/>
            <person name="McCoy K.D."/>
            <person name="Macpherson A.J."/>
        </authorList>
    </citation>
    <scope>NUCLEOTIDE SEQUENCE [LARGE SCALE GENOMIC DNA]</scope>
    <source>
        <strain evidence="2">I48</strain>
    </source>
</reference>
<accession>A0A1C7GZG0</accession>
<dbReference type="AlphaFoldDB" id="A0A1C7GZG0"/>
<evidence type="ECO:0000313" key="2">
    <source>
        <dbReference type="Proteomes" id="UP000092631"/>
    </source>
</evidence>
<protein>
    <submittedName>
        <fullName evidence="1">Uncharacterized protein</fullName>
    </submittedName>
</protein>
<dbReference type="Proteomes" id="UP000092631">
    <property type="component" value="Chromosome"/>
</dbReference>